<dbReference type="SUPFAM" id="SSF50022">
    <property type="entry name" value="ISP domain"/>
    <property type="match status" value="1"/>
</dbReference>
<dbReference type="Pfam" id="PF00848">
    <property type="entry name" value="Ring_hydroxyl_A"/>
    <property type="match status" value="1"/>
</dbReference>
<dbReference type="CDD" id="cd03469">
    <property type="entry name" value="Rieske_RO_Alpha_N"/>
    <property type="match status" value="1"/>
</dbReference>
<keyword evidence="6" id="KW-0411">Iron-sulfur</keyword>
<keyword evidence="3" id="KW-0479">Metal-binding</keyword>
<reference evidence="9" key="1">
    <citation type="journal article" date="2019" name="Int. J. Syst. Evol. Microbiol.">
        <title>The Global Catalogue of Microorganisms (GCM) 10K type strain sequencing project: providing services to taxonomists for standard genome sequencing and annotation.</title>
        <authorList>
            <consortium name="The Broad Institute Genomics Platform"/>
            <consortium name="The Broad Institute Genome Sequencing Center for Infectious Disease"/>
            <person name="Wu L."/>
            <person name="Ma J."/>
        </authorList>
    </citation>
    <scope>NUCLEOTIDE SEQUENCE [LARGE SCALE GENOMIC DNA]</scope>
    <source>
        <strain evidence="9">JCM 18274</strain>
    </source>
</reference>
<dbReference type="InterPro" id="IPR017941">
    <property type="entry name" value="Rieske_2Fe-2S"/>
</dbReference>
<evidence type="ECO:0000256" key="2">
    <source>
        <dbReference type="ARBA" id="ARBA00022714"/>
    </source>
</evidence>
<evidence type="ECO:0000313" key="8">
    <source>
        <dbReference type="EMBL" id="GAA4888881.1"/>
    </source>
</evidence>
<dbReference type="InterPro" id="IPR036922">
    <property type="entry name" value="Rieske_2Fe-2S_sf"/>
</dbReference>
<dbReference type="SUPFAM" id="SSF55961">
    <property type="entry name" value="Bet v1-like"/>
    <property type="match status" value="1"/>
</dbReference>
<evidence type="ECO:0000313" key="9">
    <source>
        <dbReference type="Proteomes" id="UP001500433"/>
    </source>
</evidence>
<sequence length="377" mass="43512">MSKLGTKSECTIKLVMTKTYIIDSDIRKAETLPAFFYKDPSTFEALKDHVFLKSWQFIGDENLLSKTQSVYPFTLLDNYISEPLLLSKDDNQKINCLSNVCTHRGNLVVLKPGKLKKLTCGYHGRKFNLKGEFEFMPEFKEVTNFPKPCDNLHEFPLVKWGSLLFVGLKPLFNFQQVIDKMNERIGFLPIDKFIPSETLNKDFIVNAHWALYCDNYLEGFHVPFVHNDLDAVLDYGSYKTETYQYCNLQIGYSDESTNTFDLPKDHIDYGKHVAAYYYWVFPNMMFNFYPWGLSLNIIQPITLNKTKVSFISYVLDASKLEQGAGSGLEKVEKEDEAIVENVQKGVNSSFYKSGRYSPTREQGVHHFHSLLAQFLNL</sequence>
<evidence type="ECO:0000256" key="3">
    <source>
        <dbReference type="ARBA" id="ARBA00022723"/>
    </source>
</evidence>
<dbReference type="CDD" id="cd08883">
    <property type="entry name" value="RHO_alpha_C_CMO-like"/>
    <property type="match status" value="1"/>
</dbReference>
<comment type="caution">
    <text evidence="8">The sequence shown here is derived from an EMBL/GenBank/DDBJ whole genome shotgun (WGS) entry which is preliminary data.</text>
</comment>
<dbReference type="PANTHER" id="PTHR43756:SF5">
    <property type="entry name" value="CHOLINE MONOOXYGENASE, CHLOROPLASTIC"/>
    <property type="match status" value="1"/>
</dbReference>
<keyword evidence="2" id="KW-0001">2Fe-2S</keyword>
<comment type="cofactor">
    <cofactor evidence="1">
        <name>Fe cation</name>
        <dbReference type="ChEBI" id="CHEBI:24875"/>
    </cofactor>
</comment>
<dbReference type="PROSITE" id="PS51296">
    <property type="entry name" value="RIESKE"/>
    <property type="match status" value="1"/>
</dbReference>
<accession>A0ABP9EYS8</accession>
<evidence type="ECO:0000256" key="1">
    <source>
        <dbReference type="ARBA" id="ARBA00001962"/>
    </source>
</evidence>
<feature type="domain" description="Rieske" evidence="7">
    <location>
        <begin position="70"/>
        <end position="166"/>
    </location>
</feature>
<evidence type="ECO:0000259" key="7">
    <source>
        <dbReference type="PROSITE" id="PS51296"/>
    </source>
</evidence>
<organism evidence="8 9">
    <name type="scientific">Flaviramulus aquimarinus</name>
    <dbReference type="NCBI Taxonomy" id="1170456"/>
    <lineage>
        <taxon>Bacteria</taxon>
        <taxon>Pseudomonadati</taxon>
        <taxon>Bacteroidota</taxon>
        <taxon>Flavobacteriia</taxon>
        <taxon>Flavobacteriales</taxon>
        <taxon>Flavobacteriaceae</taxon>
        <taxon>Flaviramulus</taxon>
    </lineage>
</organism>
<keyword evidence="9" id="KW-1185">Reference proteome</keyword>
<dbReference type="InterPro" id="IPR001663">
    <property type="entry name" value="Rng_hydr_dOase-A"/>
</dbReference>
<dbReference type="PANTHER" id="PTHR43756">
    <property type="entry name" value="CHOLINE MONOOXYGENASE, CHLOROPLASTIC"/>
    <property type="match status" value="1"/>
</dbReference>
<gene>
    <name evidence="8" type="ORF">GCM10023311_11060</name>
</gene>
<keyword evidence="4" id="KW-0560">Oxidoreductase</keyword>
<evidence type="ECO:0000256" key="4">
    <source>
        <dbReference type="ARBA" id="ARBA00023002"/>
    </source>
</evidence>
<dbReference type="Pfam" id="PF00355">
    <property type="entry name" value="Rieske"/>
    <property type="match status" value="1"/>
</dbReference>
<evidence type="ECO:0000256" key="5">
    <source>
        <dbReference type="ARBA" id="ARBA00023004"/>
    </source>
</evidence>
<proteinExistence type="predicted"/>
<dbReference type="InterPro" id="IPR015879">
    <property type="entry name" value="Ring_hydroxy_dOase_asu_C_dom"/>
</dbReference>
<protein>
    <submittedName>
        <fullName evidence="8">SRPBCC family protein</fullName>
    </submittedName>
</protein>
<dbReference type="Gene3D" id="3.90.380.10">
    <property type="entry name" value="Naphthalene 1,2-dioxygenase Alpha Subunit, Chain A, domain 1"/>
    <property type="match status" value="2"/>
</dbReference>
<dbReference type="EMBL" id="BAABJH010000001">
    <property type="protein sequence ID" value="GAA4888881.1"/>
    <property type="molecule type" value="Genomic_DNA"/>
</dbReference>
<dbReference type="Gene3D" id="2.102.10.10">
    <property type="entry name" value="Rieske [2Fe-2S] iron-sulphur domain"/>
    <property type="match status" value="1"/>
</dbReference>
<dbReference type="Proteomes" id="UP001500433">
    <property type="component" value="Unassembled WGS sequence"/>
</dbReference>
<name>A0ABP9EYS8_9FLAO</name>
<keyword evidence="5" id="KW-0408">Iron</keyword>
<evidence type="ECO:0000256" key="6">
    <source>
        <dbReference type="ARBA" id="ARBA00023014"/>
    </source>
</evidence>